<protein>
    <recommendedName>
        <fullName evidence="2">Uracil-DNA glycosylase-like domain-containing protein</fullName>
    </recommendedName>
</protein>
<dbReference type="Gene3D" id="3.40.470.10">
    <property type="entry name" value="Uracil-DNA glycosylase-like domain"/>
    <property type="match status" value="1"/>
</dbReference>
<dbReference type="Pfam" id="PF03167">
    <property type="entry name" value="UDG"/>
    <property type="match status" value="1"/>
</dbReference>
<dbReference type="KEGG" id="nak:EH165_12345"/>
<dbReference type="OrthoDB" id="9789139at2"/>
<dbReference type="InterPro" id="IPR036895">
    <property type="entry name" value="Uracil-DNA_glycosylase-like_sf"/>
</dbReference>
<evidence type="ECO:0000259" key="2">
    <source>
        <dbReference type="SMART" id="SM00986"/>
    </source>
</evidence>
<organism evidence="3 4">
    <name type="scientific">Nakamurella antarctica</name>
    <dbReference type="NCBI Taxonomy" id="1902245"/>
    <lineage>
        <taxon>Bacteria</taxon>
        <taxon>Bacillati</taxon>
        <taxon>Actinomycetota</taxon>
        <taxon>Actinomycetes</taxon>
        <taxon>Nakamurellales</taxon>
        <taxon>Nakamurellaceae</taxon>
        <taxon>Nakamurella</taxon>
    </lineage>
</organism>
<evidence type="ECO:0000256" key="1">
    <source>
        <dbReference type="ARBA" id="ARBA00022763"/>
    </source>
</evidence>
<dbReference type="InterPro" id="IPR047124">
    <property type="entry name" value="HI_0220.2"/>
</dbReference>
<dbReference type="GO" id="GO:0003824">
    <property type="term" value="F:catalytic activity"/>
    <property type="evidence" value="ECO:0007669"/>
    <property type="project" value="InterPro"/>
</dbReference>
<dbReference type="InterPro" id="IPR005122">
    <property type="entry name" value="Uracil-DNA_glycosylase-like"/>
</dbReference>
<name>A0A3G8ZPU1_9ACTN</name>
<evidence type="ECO:0000313" key="3">
    <source>
        <dbReference type="EMBL" id="AZI58807.1"/>
    </source>
</evidence>
<reference evidence="3 4" key="1">
    <citation type="submission" date="2018-11" db="EMBL/GenBank/DDBJ databases">
        <authorList>
            <person name="Da X."/>
        </authorList>
    </citation>
    <scope>NUCLEOTIDE SEQUENCE [LARGE SCALE GENOMIC DNA]</scope>
    <source>
        <strain evidence="3 4">S14-144</strain>
    </source>
</reference>
<keyword evidence="4" id="KW-1185">Reference proteome</keyword>
<gene>
    <name evidence="3" type="ORF">EH165_12345</name>
</gene>
<sequence>MSPDIVAEVRAFVMAIPTGCVATYGEIGQAVGIGPRQAGKAVSLLEDGAPWWRVLYADGTPAMCHDGAARALLESEWVPFRGDRVDMRRVHRAEALASFDAIRSAIADDEPNAVMRERGWHPIYTASATARIAVIGQAPGIKAQTSGVPWDDASGKNLMEWLGVTPAQFRDPALFSLLPMDFYFPGPGRSGDLPPRRGFAQRWHPPLLTLMPNIRLTLLIGRYAQNYYLPESRRDSLTETVRNFAEFGPRQFPLVHPSPLNFRWQTKNPWFAAEVLPELRTRVREALQSTPGAR</sequence>
<evidence type="ECO:0000313" key="4">
    <source>
        <dbReference type="Proteomes" id="UP000268084"/>
    </source>
</evidence>
<reference evidence="3 4" key="2">
    <citation type="submission" date="2018-12" db="EMBL/GenBank/DDBJ databases">
        <title>Nakamurella antarcticus sp. nov., isolated from Antarctica South Shetland Islands soil.</title>
        <authorList>
            <person name="Peng F."/>
        </authorList>
    </citation>
    <scope>NUCLEOTIDE SEQUENCE [LARGE SCALE GENOMIC DNA]</scope>
    <source>
        <strain evidence="3 4">S14-144</strain>
    </source>
</reference>
<dbReference type="PANTHER" id="PTHR42160:SF1">
    <property type="entry name" value="URACIL-DNA GLYCOSYLASE SUPERFAMILY PROTEIN"/>
    <property type="match status" value="1"/>
</dbReference>
<dbReference type="CDD" id="cd10033">
    <property type="entry name" value="UDG_like"/>
    <property type="match status" value="1"/>
</dbReference>
<dbReference type="SMART" id="SM00987">
    <property type="entry name" value="UreE_C"/>
    <property type="match status" value="1"/>
</dbReference>
<dbReference type="InterPro" id="IPR036388">
    <property type="entry name" value="WH-like_DNA-bd_sf"/>
</dbReference>
<feature type="domain" description="Uracil-DNA glycosylase-like" evidence="2">
    <location>
        <begin position="123"/>
        <end position="280"/>
    </location>
</feature>
<dbReference type="GO" id="GO:0006281">
    <property type="term" value="P:DNA repair"/>
    <property type="evidence" value="ECO:0007669"/>
    <property type="project" value="InterPro"/>
</dbReference>
<keyword evidence="1" id="KW-0227">DNA damage</keyword>
<dbReference type="Gene3D" id="1.10.10.10">
    <property type="entry name" value="Winged helix-like DNA-binding domain superfamily/Winged helix DNA-binding domain"/>
    <property type="match status" value="1"/>
</dbReference>
<dbReference type="SUPFAM" id="SSF46767">
    <property type="entry name" value="Methylated DNA-protein cysteine methyltransferase, C-terminal domain"/>
    <property type="match status" value="1"/>
</dbReference>
<accession>A0A3G8ZPU1</accession>
<dbReference type="InterPro" id="IPR014048">
    <property type="entry name" value="MethylDNA_cys_MeTrfase_DNA-bd"/>
</dbReference>
<dbReference type="SUPFAM" id="SSF52141">
    <property type="entry name" value="Uracil-DNA glycosylase-like"/>
    <property type="match status" value="1"/>
</dbReference>
<proteinExistence type="predicted"/>
<dbReference type="AlphaFoldDB" id="A0A3G8ZPU1"/>
<dbReference type="Pfam" id="PF01035">
    <property type="entry name" value="DNA_binding_1"/>
    <property type="match status" value="1"/>
</dbReference>
<dbReference type="InterPro" id="IPR036217">
    <property type="entry name" value="MethylDNA_cys_MeTrfase_DNAb"/>
</dbReference>
<dbReference type="Proteomes" id="UP000268084">
    <property type="component" value="Chromosome"/>
</dbReference>
<dbReference type="EMBL" id="CP034170">
    <property type="protein sequence ID" value="AZI58807.1"/>
    <property type="molecule type" value="Genomic_DNA"/>
</dbReference>
<dbReference type="CDD" id="cd06445">
    <property type="entry name" value="ATase"/>
    <property type="match status" value="1"/>
</dbReference>
<dbReference type="SMART" id="SM00986">
    <property type="entry name" value="UDG"/>
    <property type="match status" value="1"/>
</dbReference>
<dbReference type="PANTHER" id="PTHR42160">
    <property type="entry name" value="URACIL-DNA GLYCOSYLASE SUPERFAMILY PROTEIN"/>
    <property type="match status" value="1"/>
</dbReference>